<accession>A0ABR1WU76</accession>
<dbReference type="EMBL" id="JAQQWL010000002">
    <property type="protein sequence ID" value="KAK8086740.1"/>
    <property type="molecule type" value="Genomic_DNA"/>
</dbReference>
<dbReference type="PANTHER" id="PTHR23506">
    <property type="entry name" value="GH10249P"/>
    <property type="match status" value="1"/>
</dbReference>
<evidence type="ECO:0000256" key="7">
    <source>
        <dbReference type="SAM" id="Phobius"/>
    </source>
</evidence>
<feature type="transmembrane region" description="Helical" evidence="7">
    <location>
        <begin position="279"/>
        <end position="299"/>
    </location>
</feature>
<keyword evidence="2" id="KW-0813">Transport</keyword>
<evidence type="ECO:0000313" key="9">
    <source>
        <dbReference type="Proteomes" id="UP001480595"/>
    </source>
</evidence>
<reference evidence="8 9" key="1">
    <citation type="submission" date="2023-01" db="EMBL/GenBank/DDBJ databases">
        <title>Analysis of 21 Apiospora genomes using comparative genomics revels a genus with tremendous synthesis potential of carbohydrate active enzymes and secondary metabolites.</title>
        <authorList>
            <person name="Sorensen T."/>
        </authorList>
    </citation>
    <scope>NUCLEOTIDE SEQUENCE [LARGE SCALE GENOMIC DNA]</scope>
    <source>
        <strain evidence="8 9">CBS 135458</strain>
    </source>
</reference>
<feature type="region of interest" description="Disordered" evidence="6">
    <location>
        <begin position="169"/>
        <end position="192"/>
    </location>
</feature>
<comment type="caution">
    <text evidence="8">The sequence shown here is derived from an EMBL/GenBank/DDBJ whole genome shotgun (WGS) entry which is preliminary data.</text>
</comment>
<dbReference type="InterPro" id="IPR050930">
    <property type="entry name" value="MFS_Vesicular_Transporter"/>
</dbReference>
<dbReference type="Pfam" id="PF07690">
    <property type="entry name" value="MFS_1"/>
    <property type="match status" value="1"/>
</dbReference>
<sequence length="437" mass="47328">MKLVPVLPFALVDRAGISPEDPICGYIADNNRGRRLPMLAGLVIFTGSTLMLCLGRTIWWLLGGRMLQGAAAAVVWSSGLALLTDSVGNDQIGAAIGWVTLGISIGLFLSPLLGGIVFNRSGFLSVFGIAFGLLFLDLLLRLCMEERRTVRDLCRVDGSNTQIELPGHVETSDGLMTGPSSQQDRSGTDGHNHAANKLASHLVVFTSRTCKLLASRRLSTALWGIFVQAAVMTSLDGVLPVYVKDTFGWNSIFAGLIFLPVIIPSGLEPYIGKLPSSQCYRAVGGFALGLPFLVLLRLVDYDSTRQIVLLVFLLLFIGIALSFVIPPLMVEMTLFLESVEAVCPGMGTKAHTHRRTGSSLIAHCRDPDASTRVCPDPQSTPPHRQKHSRPTTATPAVSRVLYVVQSAPKQVAVRIECEKCLGYRCEMNKVGLLRDSR</sequence>
<feature type="transmembrane region" description="Helical" evidence="7">
    <location>
        <begin position="221"/>
        <end position="243"/>
    </location>
</feature>
<keyword evidence="5 7" id="KW-0472">Membrane</keyword>
<feature type="region of interest" description="Disordered" evidence="6">
    <location>
        <begin position="367"/>
        <end position="393"/>
    </location>
</feature>
<evidence type="ECO:0000313" key="8">
    <source>
        <dbReference type="EMBL" id="KAK8086740.1"/>
    </source>
</evidence>
<feature type="transmembrane region" description="Helical" evidence="7">
    <location>
        <begin position="95"/>
        <end position="117"/>
    </location>
</feature>
<dbReference type="Proteomes" id="UP001480595">
    <property type="component" value="Unassembled WGS sequence"/>
</dbReference>
<feature type="transmembrane region" description="Helical" evidence="7">
    <location>
        <begin position="249"/>
        <end position="267"/>
    </location>
</feature>
<proteinExistence type="predicted"/>
<evidence type="ECO:0000256" key="6">
    <source>
        <dbReference type="SAM" id="MobiDB-lite"/>
    </source>
</evidence>
<evidence type="ECO:0000256" key="1">
    <source>
        <dbReference type="ARBA" id="ARBA00004141"/>
    </source>
</evidence>
<dbReference type="InterPro" id="IPR011701">
    <property type="entry name" value="MFS"/>
</dbReference>
<organism evidence="8 9">
    <name type="scientific">Apiospora phragmitis</name>
    <dbReference type="NCBI Taxonomy" id="2905665"/>
    <lineage>
        <taxon>Eukaryota</taxon>
        <taxon>Fungi</taxon>
        <taxon>Dikarya</taxon>
        <taxon>Ascomycota</taxon>
        <taxon>Pezizomycotina</taxon>
        <taxon>Sordariomycetes</taxon>
        <taxon>Xylariomycetidae</taxon>
        <taxon>Amphisphaeriales</taxon>
        <taxon>Apiosporaceae</taxon>
        <taxon>Apiospora</taxon>
    </lineage>
</organism>
<dbReference type="RefSeq" id="XP_066721264.1">
    <property type="nucleotide sequence ID" value="XM_066853123.1"/>
</dbReference>
<dbReference type="SUPFAM" id="SSF103473">
    <property type="entry name" value="MFS general substrate transporter"/>
    <property type="match status" value="1"/>
</dbReference>
<keyword evidence="3 7" id="KW-0812">Transmembrane</keyword>
<dbReference type="Gene3D" id="1.20.1250.20">
    <property type="entry name" value="MFS general substrate transporter like domains"/>
    <property type="match status" value="1"/>
</dbReference>
<evidence type="ECO:0000256" key="3">
    <source>
        <dbReference type="ARBA" id="ARBA00022692"/>
    </source>
</evidence>
<evidence type="ECO:0000256" key="2">
    <source>
        <dbReference type="ARBA" id="ARBA00022448"/>
    </source>
</evidence>
<evidence type="ECO:0000256" key="4">
    <source>
        <dbReference type="ARBA" id="ARBA00022989"/>
    </source>
</evidence>
<feature type="transmembrane region" description="Helical" evidence="7">
    <location>
        <begin position="39"/>
        <end position="60"/>
    </location>
</feature>
<comment type="subcellular location">
    <subcellularLocation>
        <location evidence="1">Membrane</location>
        <topology evidence="1">Multi-pass membrane protein</topology>
    </subcellularLocation>
</comment>
<feature type="transmembrane region" description="Helical" evidence="7">
    <location>
        <begin position="305"/>
        <end position="325"/>
    </location>
</feature>
<feature type="transmembrane region" description="Helical" evidence="7">
    <location>
        <begin position="123"/>
        <end position="143"/>
    </location>
</feature>
<gene>
    <name evidence="8" type="ORF">PG994_001714</name>
</gene>
<dbReference type="InterPro" id="IPR036259">
    <property type="entry name" value="MFS_trans_sf"/>
</dbReference>
<protein>
    <recommendedName>
        <fullName evidence="10">Major facilitator superfamily (MFS) profile domain-containing protein</fullName>
    </recommendedName>
</protein>
<evidence type="ECO:0000256" key="5">
    <source>
        <dbReference type="ARBA" id="ARBA00023136"/>
    </source>
</evidence>
<dbReference type="PANTHER" id="PTHR23506:SF23">
    <property type="entry name" value="GH10249P"/>
    <property type="match status" value="1"/>
</dbReference>
<keyword evidence="9" id="KW-1185">Reference proteome</keyword>
<name>A0ABR1WU76_9PEZI</name>
<dbReference type="GeneID" id="92086186"/>
<evidence type="ECO:0008006" key="10">
    <source>
        <dbReference type="Google" id="ProtNLM"/>
    </source>
</evidence>
<keyword evidence="4 7" id="KW-1133">Transmembrane helix</keyword>